<accession>A0A7U5MMG4</accession>
<dbReference type="EMBL" id="CP015267">
    <property type="protein sequence ID" value="ASL16263.1"/>
    <property type="molecule type" value="Genomic_DNA"/>
</dbReference>
<organism evidence="1 2">
    <name type="scientific">Mycobacterium intracellulare subsp. chimaera</name>
    <dbReference type="NCBI Taxonomy" id="222805"/>
    <lineage>
        <taxon>Bacteria</taxon>
        <taxon>Bacillati</taxon>
        <taxon>Actinomycetota</taxon>
        <taxon>Actinomycetes</taxon>
        <taxon>Mycobacteriales</taxon>
        <taxon>Mycobacteriaceae</taxon>
        <taxon>Mycobacterium</taxon>
        <taxon>Mycobacterium avium complex (MAC)</taxon>
    </lineage>
</organism>
<dbReference type="InterPro" id="IPR046275">
    <property type="entry name" value="DUF6308"/>
</dbReference>
<gene>
    <name evidence="1" type="ORF">MYCOZU2_03889</name>
</gene>
<dbReference type="Proteomes" id="UP000198286">
    <property type="component" value="Chromosome"/>
</dbReference>
<protein>
    <submittedName>
        <fullName evidence="1">Uncharacterized protein</fullName>
    </submittedName>
</protein>
<evidence type="ECO:0000313" key="1">
    <source>
        <dbReference type="EMBL" id="ASL16263.1"/>
    </source>
</evidence>
<dbReference type="AlphaFoldDB" id="A0A7U5MMG4"/>
<name>A0A7U5MMG4_MYCIT</name>
<evidence type="ECO:0000313" key="2">
    <source>
        <dbReference type="Proteomes" id="UP000198286"/>
    </source>
</evidence>
<dbReference type="Pfam" id="PF19827">
    <property type="entry name" value="DUF6308"/>
    <property type="match status" value="1"/>
</dbReference>
<sequence length="234" mass="26350">MLAEGLPGKSQRGVGPRRYCRGVTDTHGIVIAGRLLPINECIDKLRRYPPRTLCRYDLPGPGDPNSLTRDEIVRTRAVSSRISDVEANWFLERSRDAPWPSPEADDLRYADPATAGGPYDELVGLYNHFSERVPRAIATAKISKVLHVKRPAAYPILDKRIMSIYREAATTAARRYPQRAYRRANWVAIRDDLIANTESGALKVVRDALEGAFEHSEKLAAVTDLRLLDMLTWR</sequence>
<proteinExistence type="predicted"/>
<reference evidence="1 2" key="1">
    <citation type="journal article" date="2017" name="Lancet Infect. Dis.">
        <title>Global outbreak of severe Mycobacterium chimaera disease after cardiac surgery: a molecular epidemiological study.</title>
        <authorList>
            <person name="van Ingen J."/>
            <person name="Kohl T."/>
            <person name="Kranzer K."/>
            <person name="Hasse B."/>
            <person name="Keller P."/>
            <person name="Szafranska A."/>
            <person name="Hillemann D."/>
            <person name="Chand M."/>
            <person name="Schreiber P."/>
            <person name="Sommerstein R."/>
            <person name="Berger C."/>
            <person name="Genoni M."/>
            <person name="Ruegg C."/>
            <person name="Troillet N."/>
            <person name="Widmer A.F."/>
            <person name="Becker S.L."/>
            <person name="Herrmann M."/>
            <person name="Eckmanns T."/>
            <person name="Haller S."/>
            <person name="Hoeller C."/>
            <person name="Debast S.B."/>
            <person name="Wolfhagen M.J."/>
            <person name="Hopman J."/>
            <person name="Kluytmans J."/>
            <person name="Langelaar M."/>
            <person name="Notermans D.W."/>
            <person name="ten Oever J."/>
            <person name="van den Barselaar P."/>
            <person name="Vonk A.B.A."/>
            <person name="Vos M.C."/>
            <person name="Ahmed N."/>
            <person name="Brown T."/>
            <person name="Crook D."/>
            <person name="Lamagni T."/>
            <person name="Phin N."/>
            <person name="Smith E.G."/>
            <person name="Zambon M."/>
            <person name="Serr A."/>
            <person name="Goetting T."/>
            <person name="Ebner W."/>
            <person name="Thuermer A."/>
            <person name="Utpatel C."/>
            <person name="Sproer C."/>
            <person name="Bunk B."/>
            <person name="Nubel U."/>
            <person name="Bloemberg G."/>
            <person name="Bottger E."/>
            <person name="Niemann S."/>
            <person name="Wagner D."/>
            <person name="Sax H."/>
        </authorList>
    </citation>
    <scope>NUCLEOTIDE SEQUENCE [LARGE SCALE GENOMIC DNA]</scope>
    <source>
        <strain evidence="1 2">ZUERICH-2</strain>
    </source>
</reference>